<protein>
    <submittedName>
        <fullName evidence="2">Uncharacterized protein</fullName>
    </submittedName>
</protein>
<sequence>MALVQDQDTAQGSHSVDPSPQASDRQPILRHINPVHDLAKYRILCGVDSVYYCADGEHTRAAVVLEVGFSLPFTLGDHFKFALFPTRVPDTRLDRFPEVDELVKMSECNVNDGRTFSPNIQAGGVGISAGSVSRQAVTTLYGFLQLRPQRGAHDEIRWAFINAKSNYFPSTVKLLLIVKGGKPPRFPFKLEILSTLEVHVKNKWWHVWTTKLQPKADDGWSCQIENDYCPDIAKSFLLEYQKPREERKVSQMVGLHAAVISYLEELQR</sequence>
<dbReference type="OrthoDB" id="2620980at2759"/>
<dbReference type="Proteomes" id="UP000092154">
    <property type="component" value="Unassembled WGS sequence"/>
</dbReference>
<name>A0A1B7MM60_9AGAM</name>
<gene>
    <name evidence="2" type="ORF">K503DRAFT_869413</name>
</gene>
<dbReference type="EMBL" id="KV448728">
    <property type="protein sequence ID" value="OAX33672.1"/>
    <property type="molecule type" value="Genomic_DNA"/>
</dbReference>
<reference evidence="2 3" key="1">
    <citation type="submission" date="2016-06" db="EMBL/GenBank/DDBJ databases">
        <title>Comparative genomics of the ectomycorrhizal sister species Rhizopogon vinicolor and Rhizopogon vesiculosus (Basidiomycota: Boletales) reveals a divergence of the mating type B locus.</title>
        <authorList>
            <consortium name="DOE Joint Genome Institute"/>
            <person name="Mujic A.B."/>
            <person name="Kuo A."/>
            <person name="Tritt A."/>
            <person name="Lipzen A."/>
            <person name="Chen C."/>
            <person name="Johnson J."/>
            <person name="Sharma A."/>
            <person name="Barry K."/>
            <person name="Grigoriev I.V."/>
            <person name="Spatafora J.W."/>
        </authorList>
    </citation>
    <scope>NUCLEOTIDE SEQUENCE [LARGE SCALE GENOMIC DNA]</scope>
    <source>
        <strain evidence="2 3">AM-OR11-026</strain>
    </source>
</reference>
<feature type="region of interest" description="Disordered" evidence="1">
    <location>
        <begin position="1"/>
        <end position="26"/>
    </location>
</feature>
<proteinExistence type="predicted"/>
<dbReference type="InParanoid" id="A0A1B7MM60"/>
<dbReference type="STRING" id="1314800.A0A1B7MM60"/>
<accession>A0A1B7MM60</accession>
<organism evidence="2 3">
    <name type="scientific">Rhizopogon vinicolor AM-OR11-026</name>
    <dbReference type="NCBI Taxonomy" id="1314800"/>
    <lineage>
        <taxon>Eukaryota</taxon>
        <taxon>Fungi</taxon>
        <taxon>Dikarya</taxon>
        <taxon>Basidiomycota</taxon>
        <taxon>Agaricomycotina</taxon>
        <taxon>Agaricomycetes</taxon>
        <taxon>Agaricomycetidae</taxon>
        <taxon>Boletales</taxon>
        <taxon>Suillineae</taxon>
        <taxon>Rhizopogonaceae</taxon>
        <taxon>Rhizopogon</taxon>
    </lineage>
</organism>
<dbReference type="AlphaFoldDB" id="A0A1B7MM60"/>
<evidence type="ECO:0000313" key="2">
    <source>
        <dbReference type="EMBL" id="OAX33672.1"/>
    </source>
</evidence>
<keyword evidence="3" id="KW-1185">Reference proteome</keyword>
<evidence type="ECO:0000256" key="1">
    <source>
        <dbReference type="SAM" id="MobiDB-lite"/>
    </source>
</evidence>
<feature type="compositionally biased region" description="Polar residues" evidence="1">
    <location>
        <begin position="1"/>
        <end position="24"/>
    </location>
</feature>
<evidence type="ECO:0000313" key="3">
    <source>
        <dbReference type="Proteomes" id="UP000092154"/>
    </source>
</evidence>